<dbReference type="Pfam" id="PF25872">
    <property type="entry name" value="HTH_77"/>
    <property type="match status" value="1"/>
</dbReference>
<dbReference type="InterPro" id="IPR027417">
    <property type="entry name" value="P-loop_NTPase"/>
</dbReference>
<accession>A0ABP8AR39</accession>
<sequence length="835" mass="91043">MTQETAHASLTGGNLPLEPNGFVGREADVEELTDLLGVARVVTLCGAGGIGKSRLAVRVASQVAGEFPGGVWLVELADAVRGDQIEPRVAAVLGVKAEPSRALADTLIDALGDRRLLLVMDNCESLIEESARFCRAVLTVCPDVRVLTTSREPLRVAGETVWRVPPLTLPRSGEHDLGTGEAVRLFLNTSEAVRLFAERAAAASRAFSVTEQNAADIAGLCEALDGMPLAIELAAALCRVLTVEQINARIRDRFRLLSAGDRTAPARQQTLRATVDWSYQQLNEPERILLRRLAVFTGGWTLDMAEQVCAGNALWAEDVLGVLCDLVDKSLVLADAEVAGETRYRMLETIREYATEQLDASGEEPEFRRLHRDHMIEVAARIHQTIVRRPRPTWPEICPMLVMLDELQANVWAAVRWSVESAGDPESALRILVLLRWPIIAGGRFTPADKWLDRLLDAAPEELAPCVRGDALALRGQVAFGQGDPDTAQIACTAAVDLCREAGLYGPLSGALAILAWVAIYQRRPERARSLLDDALEAVRTVDDPWHETVIRSMEGTFALSEGRAKESQRSFEAALAIAHELDNHWAAPVALIGLAQVAWLRGDLTEARAHYERALDMLQDITAHWQAVTCLSGLGRIALAQGDLVTARDRLTESLRLCIGTGQRLGVARRIETLAQLALAEEDDRRAVRLAGASAAIRNAMSDAVLPPPGFGARMEELLQPARVRLGDALVAQLWAHGQEMSQEQAVRYALQFDEPYETPILGKHPVVAPLTTLTCREWEIAELIARGMSNKAIADDLVISPATAARHVANILAKLGFSSRTQVATWVIEQNRS</sequence>
<dbReference type="PANTHER" id="PTHR47691:SF3">
    <property type="entry name" value="HTH-TYPE TRANSCRIPTIONAL REGULATOR RV0890C-RELATED"/>
    <property type="match status" value="1"/>
</dbReference>
<dbReference type="Gene3D" id="1.10.10.10">
    <property type="entry name" value="Winged helix-like DNA-binding domain superfamily/Winged helix DNA-binding domain"/>
    <property type="match status" value="1"/>
</dbReference>
<organism evidence="2 3">
    <name type="scientific">Streptosporangium oxazolinicum</name>
    <dbReference type="NCBI Taxonomy" id="909287"/>
    <lineage>
        <taxon>Bacteria</taxon>
        <taxon>Bacillati</taxon>
        <taxon>Actinomycetota</taxon>
        <taxon>Actinomycetes</taxon>
        <taxon>Streptosporangiales</taxon>
        <taxon>Streptosporangiaceae</taxon>
        <taxon>Streptosporangium</taxon>
    </lineage>
</organism>
<dbReference type="SUPFAM" id="SSF48452">
    <property type="entry name" value="TPR-like"/>
    <property type="match status" value="2"/>
</dbReference>
<dbReference type="SUPFAM" id="SSF46894">
    <property type="entry name" value="C-terminal effector domain of the bipartite response regulators"/>
    <property type="match status" value="1"/>
</dbReference>
<dbReference type="PRINTS" id="PR00364">
    <property type="entry name" value="DISEASERSIST"/>
</dbReference>
<dbReference type="PRINTS" id="PR00038">
    <property type="entry name" value="HTHLUXR"/>
</dbReference>
<dbReference type="SUPFAM" id="SSF52540">
    <property type="entry name" value="P-loop containing nucleoside triphosphate hydrolases"/>
    <property type="match status" value="1"/>
</dbReference>
<dbReference type="Pfam" id="PF00196">
    <property type="entry name" value="GerE"/>
    <property type="match status" value="1"/>
</dbReference>
<dbReference type="EMBL" id="BAABAQ010000003">
    <property type="protein sequence ID" value="GAA4188527.1"/>
    <property type="molecule type" value="Genomic_DNA"/>
</dbReference>
<dbReference type="PROSITE" id="PS50043">
    <property type="entry name" value="HTH_LUXR_2"/>
    <property type="match status" value="1"/>
</dbReference>
<keyword evidence="3" id="KW-1185">Reference proteome</keyword>
<dbReference type="Pfam" id="PF17874">
    <property type="entry name" value="TPR_MalT"/>
    <property type="match status" value="1"/>
</dbReference>
<dbReference type="InterPro" id="IPR016032">
    <property type="entry name" value="Sig_transdc_resp-reg_C-effctor"/>
</dbReference>
<evidence type="ECO:0000313" key="2">
    <source>
        <dbReference type="EMBL" id="GAA4188527.1"/>
    </source>
</evidence>
<dbReference type="InterPro" id="IPR041617">
    <property type="entry name" value="TPR_MalT"/>
</dbReference>
<dbReference type="InterPro" id="IPR058852">
    <property type="entry name" value="HTH_77"/>
</dbReference>
<dbReference type="InterPro" id="IPR019734">
    <property type="entry name" value="TPR_rpt"/>
</dbReference>
<dbReference type="InterPro" id="IPR000792">
    <property type="entry name" value="Tscrpt_reg_LuxR_C"/>
</dbReference>
<feature type="domain" description="HTH luxR-type" evidence="1">
    <location>
        <begin position="768"/>
        <end position="833"/>
    </location>
</feature>
<evidence type="ECO:0000313" key="3">
    <source>
        <dbReference type="Proteomes" id="UP001501251"/>
    </source>
</evidence>
<proteinExistence type="predicted"/>
<dbReference type="CDD" id="cd06170">
    <property type="entry name" value="LuxR_C_like"/>
    <property type="match status" value="1"/>
</dbReference>
<dbReference type="PANTHER" id="PTHR47691">
    <property type="entry name" value="REGULATOR-RELATED"/>
    <property type="match status" value="1"/>
</dbReference>
<name>A0ABP8AR39_9ACTN</name>
<reference evidence="3" key="1">
    <citation type="journal article" date="2019" name="Int. J. Syst. Evol. Microbiol.">
        <title>The Global Catalogue of Microorganisms (GCM) 10K type strain sequencing project: providing services to taxonomists for standard genome sequencing and annotation.</title>
        <authorList>
            <consortium name="The Broad Institute Genomics Platform"/>
            <consortium name="The Broad Institute Genome Sequencing Center for Infectious Disease"/>
            <person name="Wu L."/>
            <person name="Ma J."/>
        </authorList>
    </citation>
    <scope>NUCLEOTIDE SEQUENCE [LARGE SCALE GENOMIC DNA]</scope>
    <source>
        <strain evidence="3">JCM 17388</strain>
    </source>
</reference>
<comment type="caution">
    <text evidence="2">The sequence shown here is derived from an EMBL/GenBank/DDBJ whole genome shotgun (WGS) entry which is preliminary data.</text>
</comment>
<dbReference type="Gene3D" id="3.40.50.300">
    <property type="entry name" value="P-loop containing nucleotide triphosphate hydrolases"/>
    <property type="match status" value="1"/>
</dbReference>
<dbReference type="InterPro" id="IPR002182">
    <property type="entry name" value="NB-ARC"/>
</dbReference>
<dbReference type="Pfam" id="PF00931">
    <property type="entry name" value="NB-ARC"/>
    <property type="match status" value="1"/>
</dbReference>
<dbReference type="InterPro" id="IPR011990">
    <property type="entry name" value="TPR-like_helical_dom_sf"/>
</dbReference>
<protein>
    <recommendedName>
        <fullName evidence="1">HTH luxR-type domain-containing protein</fullName>
    </recommendedName>
</protein>
<gene>
    <name evidence="2" type="ORF">GCM10022252_23960</name>
</gene>
<dbReference type="RefSeq" id="WP_344917855.1">
    <property type="nucleotide sequence ID" value="NZ_BAABAQ010000003.1"/>
</dbReference>
<dbReference type="Gene3D" id="1.25.40.10">
    <property type="entry name" value="Tetratricopeptide repeat domain"/>
    <property type="match status" value="1"/>
</dbReference>
<dbReference type="Proteomes" id="UP001501251">
    <property type="component" value="Unassembled WGS sequence"/>
</dbReference>
<evidence type="ECO:0000259" key="1">
    <source>
        <dbReference type="PROSITE" id="PS50043"/>
    </source>
</evidence>
<dbReference type="SMART" id="SM00421">
    <property type="entry name" value="HTH_LUXR"/>
    <property type="match status" value="1"/>
</dbReference>
<dbReference type="SMART" id="SM00028">
    <property type="entry name" value="TPR"/>
    <property type="match status" value="4"/>
</dbReference>
<dbReference type="InterPro" id="IPR036388">
    <property type="entry name" value="WH-like_DNA-bd_sf"/>
</dbReference>